<evidence type="ECO:0000256" key="4">
    <source>
        <dbReference type="ARBA" id="ARBA00022679"/>
    </source>
</evidence>
<dbReference type="EMBL" id="JAAWWB010000032">
    <property type="protein sequence ID" value="KAG6743560.1"/>
    <property type="molecule type" value="Genomic_DNA"/>
</dbReference>
<comment type="caution">
    <text evidence="8">The sequence shown here is derived from an EMBL/GenBank/DDBJ whole genome shotgun (WGS) entry which is preliminary data.</text>
</comment>
<evidence type="ECO:0000256" key="5">
    <source>
        <dbReference type="ARBA" id="ARBA00047606"/>
    </source>
</evidence>
<evidence type="ECO:0000256" key="3">
    <source>
        <dbReference type="ARBA" id="ARBA00022676"/>
    </source>
</evidence>
<proteinExistence type="inferred from homology"/>
<dbReference type="InterPro" id="IPR002213">
    <property type="entry name" value="UDP_glucos_trans"/>
</dbReference>
<keyword evidence="4 6" id="KW-0808">Transferase</keyword>
<dbReference type="PANTHER" id="PTHR48048">
    <property type="entry name" value="GLYCOSYLTRANSFERASE"/>
    <property type="match status" value="1"/>
</dbReference>
<sequence length="600" mass="66349">MSREQEIATYHHTARSHSSKMKKAQLVLVPSPGIGHLVSIIEFAKRLLDQDESFLITVLVIRAPFALDVDTFNQSLTTIDTRISHITLPQAFFCLYVKLRIVSYTVREEERESRSDQPAATGHSFKMKKAQLVLVPSPGIGHLVSAIEFAKRLLDQDDSFLITVLVIIRAPFGPDTDTSNQSVLTTIDTRIQYITLPTVTPPDLDPLRSPENYVASFMEAHKPLVKDAVVNHVMSNKSSVPVVGLVVDLFCASMIDVANELGISSYVYFASSAAFLGLLLYLPTRQEQVGIEFKETDPDLIVSCFANPVPARVLPSALLNKDGGYTCFENLGRRFREAKGIVVNSYVELESHAVSSFLVGGTPPVYTVGPLLNVNGHSLMGSNSDRHGKIMEWLDDQPEKSVVFLCFGSIGRFREAQVKEIALGLEQSGHRFLWSVRKPPPEGHFALPSDYNNFEEVLPDGFLERTKNVGMVCGWAPQMQVLAHKAIKGFVSHCGWNSILESLWHGVPIVTWPMHAEQQINAFQMVEDLGIAVEMTLDYRMRSGNLVVADKIAKSVKCAMEEDGEVRNKVKAMSEASRKAVMEGGSSFAALGDLIKDMLS</sequence>
<dbReference type="PANTHER" id="PTHR48048:SF83">
    <property type="entry name" value="GLYCOSYLTRANSFERASE"/>
    <property type="match status" value="1"/>
</dbReference>
<name>A0A8X7YDV2_POPTO</name>
<evidence type="ECO:0000256" key="2">
    <source>
        <dbReference type="ARBA" id="ARBA00009995"/>
    </source>
</evidence>
<dbReference type="CDD" id="cd03784">
    <property type="entry name" value="GT1_Gtf-like"/>
    <property type="match status" value="1"/>
</dbReference>
<gene>
    <name evidence="8" type="ORF">POTOM_052259</name>
</gene>
<keyword evidence="9" id="KW-1185">Reference proteome</keyword>
<dbReference type="PROSITE" id="PS00375">
    <property type="entry name" value="UDPGT"/>
    <property type="match status" value="1"/>
</dbReference>
<evidence type="ECO:0000256" key="6">
    <source>
        <dbReference type="RuleBase" id="RU003718"/>
    </source>
</evidence>
<dbReference type="FunFam" id="3.40.50.2000:FF:000056">
    <property type="entry name" value="Glycosyltransferase"/>
    <property type="match status" value="1"/>
</dbReference>
<reference evidence="8" key="1">
    <citation type="journal article" date="2020" name="bioRxiv">
        <title>Hybrid origin of Populus tomentosa Carr. identified through genome sequencing and phylogenomic analysis.</title>
        <authorList>
            <person name="An X."/>
            <person name="Gao K."/>
            <person name="Chen Z."/>
            <person name="Li J."/>
            <person name="Yang X."/>
            <person name="Yang X."/>
            <person name="Zhou J."/>
            <person name="Guo T."/>
            <person name="Zhao T."/>
            <person name="Huang S."/>
            <person name="Miao D."/>
            <person name="Khan W.U."/>
            <person name="Rao P."/>
            <person name="Ye M."/>
            <person name="Lei B."/>
            <person name="Liao W."/>
            <person name="Wang J."/>
            <person name="Ji L."/>
            <person name="Li Y."/>
            <person name="Guo B."/>
            <person name="Mustafa N.S."/>
            <person name="Li S."/>
            <person name="Yun Q."/>
            <person name="Keller S.R."/>
            <person name="Mao J."/>
            <person name="Zhang R."/>
            <person name="Strauss S.H."/>
        </authorList>
    </citation>
    <scope>NUCLEOTIDE SEQUENCE</scope>
    <source>
        <strain evidence="8">GM15</strain>
        <tissue evidence="8">Leaf</tissue>
    </source>
</reference>
<dbReference type="InterPro" id="IPR050481">
    <property type="entry name" value="UDP-glycosyltransf_plant"/>
</dbReference>
<dbReference type="FunFam" id="3.40.50.2000:FF:000080">
    <property type="entry name" value="Glycosyltransferase"/>
    <property type="match status" value="1"/>
</dbReference>
<protein>
    <recommendedName>
        <fullName evidence="7">Glycosyltransferase</fullName>
        <ecNumber evidence="7">2.4.1.-</ecNumber>
    </recommendedName>
</protein>
<evidence type="ECO:0000313" key="8">
    <source>
        <dbReference type="EMBL" id="KAG6743560.1"/>
    </source>
</evidence>
<comment type="pathway">
    <text evidence="1">Pigment biosynthesis; anthocyanin biosynthesis.</text>
</comment>
<evidence type="ECO:0000256" key="7">
    <source>
        <dbReference type="RuleBase" id="RU362057"/>
    </source>
</evidence>
<dbReference type="EC" id="2.4.1.-" evidence="7"/>
<keyword evidence="3 6" id="KW-0328">Glycosyltransferase</keyword>
<dbReference type="Pfam" id="PF00201">
    <property type="entry name" value="UDPGT"/>
    <property type="match status" value="1"/>
</dbReference>
<evidence type="ECO:0000256" key="1">
    <source>
        <dbReference type="ARBA" id="ARBA00004935"/>
    </source>
</evidence>
<comment type="catalytic activity">
    <reaction evidence="5">
        <text>an anthocyanidin + UDP-alpha-D-glucose + H(+) = an anthocyanidin 3-O-beta-D-glucoside + UDP</text>
        <dbReference type="Rhea" id="RHEA:20093"/>
        <dbReference type="ChEBI" id="CHEBI:15378"/>
        <dbReference type="ChEBI" id="CHEBI:16307"/>
        <dbReference type="ChEBI" id="CHEBI:58223"/>
        <dbReference type="ChEBI" id="CHEBI:58885"/>
        <dbReference type="ChEBI" id="CHEBI:143576"/>
        <dbReference type="EC" id="2.4.1.115"/>
    </reaction>
</comment>
<organism evidence="8 9">
    <name type="scientific">Populus tomentosa</name>
    <name type="common">Chinese white poplar</name>
    <dbReference type="NCBI Taxonomy" id="118781"/>
    <lineage>
        <taxon>Eukaryota</taxon>
        <taxon>Viridiplantae</taxon>
        <taxon>Streptophyta</taxon>
        <taxon>Embryophyta</taxon>
        <taxon>Tracheophyta</taxon>
        <taxon>Spermatophyta</taxon>
        <taxon>Magnoliopsida</taxon>
        <taxon>eudicotyledons</taxon>
        <taxon>Gunneridae</taxon>
        <taxon>Pentapetalae</taxon>
        <taxon>rosids</taxon>
        <taxon>fabids</taxon>
        <taxon>Malpighiales</taxon>
        <taxon>Salicaceae</taxon>
        <taxon>Saliceae</taxon>
        <taxon>Populus</taxon>
    </lineage>
</organism>
<dbReference type="AlphaFoldDB" id="A0A8X7YDV2"/>
<dbReference type="Proteomes" id="UP000886885">
    <property type="component" value="Chromosome 16D"/>
</dbReference>
<dbReference type="OrthoDB" id="5835829at2759"/>
<accession>A0A8X7YDV2</accession>
<comment type="similarity">
    <text evidence="2 6">Belongs to the UDP-glycosyltransferase family.</text>
</comment>
<dbReference type="InterPro" id="IPR035595">
    <property type="entry name" value="UDP_glycos_trans_CS"/>
</dbReference>
<dbReference type="GO" id="GO:0047213">
    <property type="term" value="F:anthocyanidin 3-O-glucosyltransferase activity"/>
    <property type="evidence" value="ECO:0007669"/>
    <property type="project" value="UniProtKB-EC"/>
</dbReference>
<evidence type="ECO:0000313" key="9">
    <source>
        <dbReference type="Proteomes" id="UP000886885"/>
    </source>
</evidence>